<evidence type="ECO:0000256" key="4">
    <source>
        <dbReference type="ARBA" id="ARBA00022989"/>
    </source>
</evidence>
<comment type="caution">
    <text evidence="8">The sequence shown here is derived from an EMBL/GenBank/DDBJ whole genome shotgun (WGS) entry which is preliminary data.</text>
</comment>
<evidence type="ECO:0000313" key="8">
    <source>
        <dbReference type="EMBL" id="MBB3042574.1"/>
    </source>
</evidence>
<reference evidence="8 9" key="1">
    <citation type="submission" date="2020-08" db="EMBL/GenBank/DDBJ databases">
        <title>Sequencing the genomes of 1000 actinobacteria strains.</title>
        <authorList>
            <person name="Klenk H.-P."/>
        </authorList>
    </citation>
    <scope>NUCLEOTIDE SEQUENCE [LARGE SCALE GENOMIC DNA]</scope>
    <source>
        <strain evidence="8 9">DSM 105498</strain>
    </source>
</reference>
<keyword evidence="2" id="KW-1003">Cell membrane</keyword>
<evidence type="ECO:0000256" key="3">
    <source>
        <dbReference type="ARBA" id="ARBA00022692"/>
    </source>
</evidence>
<evidence type="ECO:0000313" key="9">
    <source>
        <dbReference type="Proteomes" id="UP000589626"/>
    </source>
</evidence>
<protein>
    <submittedName>
        <fullName evidence="8">Flp pilus assembly protein TadB</fullName>
    </submittedName>
</protein>
<organism evidence="8 9">
    <name type="scientific">Nocardioides soli</name>
    <dbReference type="NCBI Taxonomy" id="1036020"/>
    <lineage>
        <taxon>Bacteria</taxon>
        <taxon>Bacillati</taxon>
        <taxon>Actinomycetota</taxon>
        <taxon>Actinomycetes</taxon>
        <taxon>Propionibacteriales</taxon>
        <taxon>Nocardioidaceae</taxon>
        <taxon>Nocardioides</taxon>
    </lineage>
</organism>
<dbReference type="Proteomes" id="UP000589626">
    <property type="component" value="Unassembled WGS sequence"/>
</dbReference>
<keyword evidence="3 6" id="KW-0812">Transmembrane</keyword>
<sequence length="237" mass="23926">MSLWLAVLAAAGAAAMLVRPRPVPPTVAAPAPASSGVGWLHRHRLLWAGCAGAGALTFVSGPAGIPAGAVAAVVVWIVIGRAEPASERARRRAVTRDLPYVVALVAATLRAGASPQDGIAQVCAALPGPAADRLLGAAARLSLGLDPVEVWSSLTAEPALAPLGRALARAHETGAPVVATVERLADELARNARADTEERARAVGVRAAVPLGLCLLPAFVLIGIVPLVVALLSGLDL</sequence>
<dbReference type="PANTHER" id="PTHR35007:SF3">
    <property type="entry name" value="POSSIBLE CONSERVED ALANINE RICH MEMBRANE PROTEIN"/>
    <property type="match status" value="1"/>
</dbReference>
<accession>A0A7W4Z0R2</accession>
<feature type="domain" description="Type II secretion system protein GspF" evidence="7">
    <location>
        <begin position="104"/>
        <end position="223"/>
    </location>
</feature>
<evidence type="ECO:0000256" key="1">
    <source>
        <dbReference type="ARBA" id="ARBA00004651"/>
    </source>
</evidence>
<comment type="subcellular location">
    <subcellularLocation>
        <location evidence="1">Cell membrane</location>
        <topology evidence="1">Multi-pass membrane protein</topology>
    </subcellularLocation>
</comment>
<dbReference type="RefSeq" id="WP_343057829.1">
    <property type="nucleotide sequence ID" value="NZ_JACHWR010000002.1"/>
</dbReference>
<proteinExistence type="predicted"/>
<dbReference type="EMBL" id="JACHWR010000002">
    <property type="protein sequence ID" value="MBB3042574.1"/>
    <property type="molecule type" value="Genomic_DNA"/>
</dbReference>
<feature type="transmembrane region" description="Helical" evidence="6">
    <location>
        <begin position="208"/>
        <end position="232"/>
    </location>
</feature>
<evidence type="ECO:0000256" key="6">
    <source>
        <dbReference type="SAM" id="Phobius"/>
    </source>
</evidence>
<evidence type="ECO:0000259" key="7">
    <source>
        <dbReference type="Pfam" id="PF00482"/>
    </source>
</evidence>
<dbReference type="AlphaFoldDB" id="A0A7W4Z0R2"/>
<gene>
    <name evidence="8" type="ORF">FHU40_002392</name>
</gene>
<evidence type="ECO:0000256" key="2">
    <source>
        <dbReference type="ARBA" id="ARBA00022475"/>
    </source>
</evidence>
<dbReference type="InterPro" id="IPR018076">
    <property type="entry name" value="T2SS_GspF_dom"/>
</dbReference>
<dbReference type="GO" id="GO:0005886">
    <property type="term" value="C:plasma membrane"/>
    <property type="evidence" value="ECO:0007669"/>
    <property type="project" value="UniProtKB-SubCell"/>
</dbReference>
<feature type="transmembrane region" description="Helical" evidence="6">
    <location>
        <begin position="46"/>
        <end position="79"/>
    </location>
</feature>
<keyword evidence="9" id="KW-1185">Reference proteome</keyword>
<name>A0A7W4Z0R2_9ACTN</name>
<keyword evidence="5 6" id="KW-0472">Membrane</keyword>
<dbReference type="PANTHER" id="PTHR35007">
    <property type="entry name" value="INTEGRAL MEMBRANE PROTEIN-RELATED"/>
    <property type="match status" value="1"/>
</dbReference>
<keyword evidence="4 6" id="KW-1133">Transmembrane helix</keyword>
<evidence type="ECO:0000256" key="5">
    <source>
        <dbReference type="ARBA" id="ARBA00023136"/>
    </source>
</evidence>
<dbReference type="Pfam" id="PF00482">
    <property type="entry name" value="T2SSF"/>
    <property type="match status" value="1"/>
</dbReference>